<dbReference type="Pfam" id="PF00094">
    <property type="entry name" value="VWD"/>
    <property type="match status" value="1"/>
</dbReference>
<reference evidence="4" key="1">
    <citation type="submission" date="2012-12" db="EMBL/GenBank/DDBJ databases">
        <authorList>
            <person name="Hellsten U."/>
            <person name="Grimwood J."/>
            <person name="Chapman J.A."/>
            <person name="Shapiro H."/>
            <person name="Aerts A."/>
            <person name="Otillar R.P."/>
            <person name="Terry A.Y."/>
            <person name="Boore J.L."/>
            <person name="Simakov O."/>
            <person name="Marletaz F."/>
            <person name="Cho S.-J."/>
            <person name="Edsinger-Gonzales E."/>
            <person name="Havlak P."/>
            <person name="Kuo D.-H."/>
            <person name="Larsson T."/>
            <person name="Lv J."/>
            <person name="Arendt D."/>
            <person name="Savage R."/>
            <person name="Osoegawa K."/>
            <person name="de Jong P."/>
            <person name="Lindberg D.R."/>
            <person name="Seaver E.C."/>
            <person name="Weisblat D.A."/>
            <person name="Putnam N.H."/>
            <person name="Grigoriev I.V."/>
            <person name="Rokhsar D.S."/>
        </authorList>
    </citation>
    <scope>NUCLEOTIDE SEQUENCE</scope>
    <source>
        <strain evidence="4">I ESC-2004</strain>
    </source>
</reference>
<reference evidence="2 4" key="2">
    <citation type="journal article" date="2013" name="Nature">
        <title>Insights into bilaterian evolution from three spiralian genomes.</title>
        <authorList>
            <person name="Simakov O."/>
            <person name="Marletaz F."/>
            <person name="Cho S.J."/>
            <person name="Edsinger-Gonzales E."/>
            <person name="Havlak P."/>
            <person name="Hellsten U."/>
            <person name="Kuo D.H."/>
            <person name="Larsson T."/>
            <person name="Lv J."/>
            <person name="Arendt D."/>
            <person name="Savage R."/>
            <person name="Osoegawa K."/>
            <person name="de Jong P."/>
            <person name="Grimwood J."/>
            <person name="Chapman J.A."/>
            <person name="Shapiro H."/>
            <person name="Aerts A."/>
            <person name="Otillar R.P."/>
            <person name="Terry A.Y."/>
            <person name="Boore J.L."/>
            <person name="Grigoriev I.V."/>
            <person name="Lindberg D.R."/>
            <person name="Seaver E.C."/>
            <person name="Weisblat D.A."/>
            <person name="Putnam N.H."/>
            <person name="Rokhsar D.S."/>
        </authorList>
    </citation>
    <scope>NUCLEOTIDE SEQUENCE</scope>
    <source>
        <strain evidence="2 4">I ESC-2004</strain>
    </source>
</reference>
<name>R7VBA8_CAPTE</name>
<reference evidence="3" key="3">
    <citation type="submission" date="2015-06" db="UniProtKB">
        <authorList>
            <consortium name="EnsemblMetazoa"/>
        </authorList>
    </citation>
    <scope>IDENTIFICATION</scope>
</reference>
<sequence length="226" mass="25209">MLDLNRSVAQPTVAPTTVATTPHDSVCMCWGDPHCRGFAIPKFSLSSSCAYLLASDNCQGPFWTFQIYARLHMGNHSSVHSVIVDFNGIRAEFKQNLVLKIANISYQDDFNDTASGFLGTFYENATAEFGGNWKPLVRMPNGVRIAWDGRKQVAIYISNWFENILCGLCGRIWDTKMYIGQKDSSKTFCPNKPVSKPRGSTTNDVEEYVNSHLLAVRDSGCKNECD</sequence>
<dbReference type="Proteomes" id="UP000014760">
    <property type="component" value="Unassembled WGS sequence"/>
</dbReference>
<gene>
    <name evidence="2" type="ORF">CAPTEDRAFT_196018</name>
</gene>
<keyword evidence="4" id="KW-1185">Reference proteome</keyword>
<evidence type="ECO:0000313" key="2">
    <source>
        <dbReference type="EMBL" id="ELU15909.1"/>
    </source>
</evidence>
<dbReference type="PROSITE" id="PS51233">
    <property type="entry name" value="VWFD"/>
    <property type="match status" value="1"/>
</dbReference>
<accession>R7VBA8</accession>
<dbReference type="EMBL" id="AMQN01004439">
    <property type="status" value="NOT_ANNOTATED_CDS"/>
    <property type="molecule type" value="Genomic_DNA"/>
</dbReference>
<dbReference type="AlphaFoldDB" id="R7VBA8"/>
<dbReference type="EMBL" id="KB293500">
    <property type="protein sequence ID" value="ELU15909.1"/>
    <property type="molecule type" value="Genomic_DNA"/>
</dbReference>
<evidence type="ECO:0000259" key="1">
    <source>
        <dbReference type="PROSITE" id="PS51233"/>
    </source>
</evidence>
<dbReference type="OrthoDB" id="160294at2759"/>
<dbReference type="STRING" id="283909.R7VBA8"/>
<dbReference type="EnsemblMetazoa" id="CapteT196018">
    <property type="protein sequence ID" value="CapteP196018"/>
    <property type="gene ID" value="CapteG196018"/>
</dbReference>
<protein>
    <recommendedName>
        <fullName evidence="1">VWFD domain-containing protein</fullName>
    </recommendedName>
</protein>
<feature type="domain" description="VWFD" evidence="1">
    <location>
        <begin position="25"/>
        <end position="222"/>
    </location>
</feature>
<proteinExistence type="predicted"/>
<evidence type="ECO:0000313" key="3">
    <source>
        <dbReference type="EnsemblMetazoa" id="CapteP196018"/>
    </source>
</evidence>
<organism evidence="2">
    <name type="scientific">Capitella teleta</name>
    <name type="common">Polychaete worm</name>
    <dbReference type="NCBI Taxonomy" id="283909"/>
    <lineage>
        <taxon>Eukaryota</taxon>
        <taxon>Metazoa</taxon>
        <taxon>Spiralia</taxon>
        <taxon>Lophotrochozoa</taxon>
        <taxon>Annelida</taxon>
        <taxon>Polychaeta</taxon>
        <taxon>Sedentaria</taxon>
        <taxon>Scolecida</taxon>
        <taxon>Capitellidae</taxon>
        <taxon>Capitella</taxon>
    </lineage>
</organism>
<dbReference type="InterPro" id="IPR001846">
    <property type="entry name" value="VWF_type-D"/>
</dbReference>
<dbReference type="HOGENOM" id="CLU_078342_1_0_1"/>
<evidence type="ECO:0000313" key="4">
    <source>
        <dbReference type="Proteomes" id="UP000014760"/>
    </source>
</evidence>